<keyword evidence="3" id="KW-0539">Nucleus</keyword>
<reference evidence="7" key="1">
    <citation type="submission" date="2022-08" db="EMBL/GenBank/DDBJ databases">
        <title>Genome sequencing of akame (Lates japonicus).</title>
        <authorList>
            <person name="Hashiguchi Y."/>
            <person name="Takahashi H."/>
        </authorList>
    </citation>
    <scope>NUCLEOTIDE SEQUENCE</scope>
    <source>
        <strain evidence="7">Kochi</strain>
    </source>
</reference>
<keyword evidence="4" id="KW-0131">Cell cycle</keyword>
<feature type="compositionally biased region" description="Polar residues" evidence="6">
    <location>
        <begin position="430"/>
        <end position="447"/>
    </location>
</feature>
<dbReference type="GO" id="GO:0045786">
    <property type="term" value="P:negative regulation of cell cycle"/>
    <property type="evidence" value="ECO:0007669"/>
    <property type="project" value="TreeGrafter"/>
</dbReference>
<feature type="compositionally biased region" description="Polar residues" evidence="6">
    <location>
        <begin position="547"/>
        <end position="565"/>
    </location>
</feature>
<dbReference type="CDD" id="cd22588">
    <property type="entry name" value="GemC1_CC"/>
    <property type="match status" value="1"/>
</dbReference>
<dbReference type="Proteomes" id="UP001279410">
    <property type="component" value="Unassembled WGS sequence"/>
</dbReference>
<feature type="coiled-coil region" evidence="5">
    <location>
        <begin position="244"/>
        <end position="297"/>
    </location>
</feature>
<keyword evidence="8" id="KW-1185">Reference proteome</keyword>
<accession>A0AAD3N6E5</accession>
<evidence type="ECO:0000256" key="1">
    <source>
        <dbReference type="ARBA" id="ARBA00004123"/>
    </source>
</evidence>
<feature type="region of interest" description="Disordered" evidence="6">
    <location>
        <begin position="390"/>
        <end position="447"/>
    </location>
</feature>
<evidence type="ECO:0000313" key="8">
    <source>
        <dbReference type="Proteomes" id="UP001279410"/>
    </source>
</evidence>
<dbReference type="InterPro" id="IPR059237">
    <property type="entry name" value="GemC1_CC"/>
</dbReference>
<comment type="subcellular location">
    <subcellularLocation>
        <location evidence="1">Nucleus</location>
    </subcellularLocation>
</comment>
<dbReference type="PANTHER" id="PTHR13372:SF2">
    <property type="entry name" value="GEMININ COILED-COIL DOMAIN-CONTAINING PROTEIN 1"/>
    <property type="match status" value="1"/>
</dbReference>
<evidence type="ECO:0000256" key="2">
    <source>
        <dbReference type="ARBA" id="ARBA00023054"/>
    </source>
</evidence>
<comment type="caution">
    <text evidence="7">The sequence shown here is derived from an EMBL/GenBank/DDBJ whole genome shotgun (WGS) entry which is preliminary data.</text>
</comment>
<feature type="compositionally biased region" description="Polar residues" evidence="6">
    <location>
        <begin position="529"/>
        <end position="540"/>
    </location>
</feature>
<keyword evidence="2 5" id="KW-0175">Coiled coil</keyword>
<feature type="compositionally biased region" description="Low complexity" evidence="6">
    <location>
        <begin position="390"/>
        <end position="419"/>
    </location>
</feature>
<dbReference type="GO" id="GO:0008156">
    <property type="term" value="P:negative regulation of DNA replication"/>
    <property type="evidence" value="ECO:0007669"/>
    <property type="project" value="TreeGrafter"/>
</dbReference>
<evidence type="ECO:0000256" key="6">
    <source>
        <dbReference type="SAM" id="MobiDB-lite"/>
    </source>
</evidence>
<evidence type="ECO:0000256" key="5">
    <source>
        <dbReference type="SAM" id="Coils"/>
    </source>
</evidence>
<feature type="region of interest" description="Disordered" evidence="6">
    <location>
        <begin position="529"/>
        <end position="587"/>
    </location>
</feature>
<evidence type="ECO:0000256" key="3">
    <source>
        <dbReference type="ARBA" id="ARBA00023242"/>
    </source>
</evidence>
<sequence>MWFTETYRRLWWLMVTVSFYSSFSCSDRLFRFGWSRTAAAVVQQILPSIPLLLGSQQGGGFNICPTEPELDHQVQESVLPQCLAQRLLSRTEPAACRGSVILRAAARWSRFFDPQTETCFHFIPFFSRVVCSPSSARFYAQPGAARAGGSPAPVLRNPSPPPPPPPPLHHHHLMLQDLALGPDTVDVSMETLASVWARDPCDLSDLGEKRHEPPTVWDSQCIFNSSPPAGLMWTEQLSPHLQRNKQLQDTLLQREEELARLQEENNKLREFLSSSFVRNLEEKAKRLTADGRRKLKRNLTYVSEGPFQTCGHQLLASQQVSKRVCRNLTAEFCSESREASASSEPNLDLWVLRTLGLKDRDTIDTSSESLSSPGYSLRGLVYEAAVTSSSSSGFTLSPSAATSSPSSTHSYCQSSTHQTDYTSPAKCQEANCSNPAESAQDCTTSPGQRSDFTAIALTGQYEAPEAVIRSYNTLTTFQSPPITEESPFTHSPDTAECPVYWSALRGSQTSSQDTIQLSPPGMRIHFSPMSSSSPVTNQPWTPVHGCSPTSPSAGSQPPATPQTPRSRTDLAFSMSLSPSSSVKTHSFPQGQAFVRKDTEGRWNFTWVPRQGP</sequence>
<dbReference type="AlphaFoldDB" id="A0AAD3N6E5"/>
<protein>
    <submittedName>
        <fullName evidence="7">Geminin coiled-coil domain-containing protein 1</fullName>
    </submittedName>
</protein>
<feature type="compositionally biased region" description="Pro residues" evidence="6">
    <location>
        <begin position="158"/>
        <end position="167"/>
    </location>
</feature>
<dbReference type="PANTHER" id="PTHR13372">
    <property type="entry name" value="GEMININ"/>
    <property type="match status" value="1"/>
</dbReference>
<dbReference type="GO" id="GO:0005634">
    <property type="term" value="C:nucleus"/>
    <property type="evidence" value="ECO:0007669"/>
    <property type="project" value="UniProtKB-SubCell"/>
</dbReference>
<organism evidence="7 8">
    <name type="scientific">Lates japonicus</name>
    <name type="common">Japanese lates</name>
    <dbReference type="NCBI Taxonomy" id="270547"/>
    <lineage>
        <taxon>Eukaryota</taxon>
        <taxon>Metazoa</taxon>
        <taxon>Chordata</taxon>
        <taxon>Craniata</taxon>
        <taxon>Vertebrata</taxon>
        <taxon>Euteleostomi</taxon>
        <taxon>Actinopterygii</taxon>
        <taxon>Neopterygii</taxon>
        <taxon>Teleostei</taxon>
        <taxon>Neoteleostei</taxon>
        <taxon>Acanthomorphata</taxon>
        <taxon>Carangaria</taxon>
        <taxon>Carangaria incertae sedis</taxon>
        <taxon>Centropomidae</taxon>
        <taxon>Lates</taxon>
    </lineage>
</organism>
<evidence type="ECO:0000256" key="4">
    <source>
        <dbReference type="ARBA" id="ARBA00023306"/>
    </source>
</evidence>
<proteinExistence type="predicted"/>
<dbReference type="EMBL" id="BRZM01000082">
    <property type="protein sequence ID" value="GLD65721.1"/>
    <property type="molecule type" value="Genomic_DNA"/>
</dbReference>
<name>A0AAD3N6E5_LATJO</name>
<feature type="region of interest" description="Disordered" evidence="6">
    <location>
        <begin position="142"/>
        <end position="169"/>
    </location>
</feature>
<feature type="compositionally biased region" description="Low complexity" evidence="6">
    <location>
        <begin position="142"/>
        <end position="157"/>
    </location>
</feature>
<gene>
    <name evidence="7" type="ORF">AKAME5_001716900</name>
</gene>
<evidence type="ECO:0000313" key="7">
    <source>
        <dbReference type="EMBL" id="GLD65721.1"/>
    </source>
</evidence>
<dbReference type="Gene3D" id="1.20.5.1180">
    <property type="entry name" value="Geminin coiled-coil domain"/>
    <property type="match status" value="1"/>
</dbReference>